<evidence type="ECO:0000313" key="1">
    <source>
        <dbReference type="EMBL" id="JAD48752.1"/>
    </source>
</evidence>
<proteinExistence type="predicted"/>
<reference evidence="1" key="1">
    <citation type="submission" date="2014-09" db="EMBL/GenBank/DDBJ databases">
        <authorList>
            <person name="Magalhaes I.L.F."/>
            <person name="Oliveira U."/>
            <person name="Santos F.R."/>
            <person name="Vidigal T.H.D.A."/>
            <person name="Brescovit A.D."/>
            <person name="Santos A.J."/>
        </authorList>
    </citation>
    <scope>NUCLEOTIDE SEQUENCE</scope>
    <source>
        <tissue evidence="1">Shoot tissue taken approximately 20 cm above the soil surface</tissue>
    </source>
</reference>
<protein>
    <submittedName>
        <fullName evidence="1">Uncharacterized protein</fullName>
    </submittedName>
</protein>
<accession>A0A0A9ANU3</accession>
<organism evidence="1">
    <name type="scientific">Arundo donax</name>
    <name type="common">Giant reed</name>
    <name type="synonym">Donax arundinaceus</name>
    <dbReference type="NCBI Taxonomy" id="35708"/>
    <lineage>
        <taxon>Eukaryota</taxon>
        <taxon>Viridiplantae</taxon>
        <taxon>Streptophyta</taxon>
        <taxon>Embryophyta</taxon>
        <taxon>Tracheophyta</taxon>
        <taxon>Spermatophyta</taxon>
        <taxon>Magnoliopsida</taxon>
        <taxon>Liliopsida</taxon>
        <taxon>Poales</taxon>
        <taxon>Poaceae</taxon>
        <taxon>PACMAD clade</taxon>
        <taxon>Arundinoideae</taxon>
        <taxon>Arundineae</taxon>
        <taxon>Arundo</taxon>
    </lineage>
</organism>
<dbReference type="AlphaFoldDB" id="A0A0A9ANU3"/>
<dbReference type="EMBL" id="GBRH01249143">
    <property type="protein sequence ID" value="JAD48752.1"/>
    <property type="molecule type" value="Transcribed_RNA"/>
</dbReference>
<sequence>MNLRFLAAIKSFCKRKMVSSAYCSTDTPPSTK</sequence>
<reference evidence="1" key="2">
    <citation type="journal article" date="2015" name="Data Brief">
        <title>Shoot transcriptome of the giant reed, Arundo donax.</title>
        <authorList>
            <person name="Barrero R.A."/>
            <person name="Guerrero F.D."/>
            <person name="Moolhuijzen P."/>
            <person name="Goolsby J.A."/>
            <person name="Tidwell J."/>
            <person name="Bellgard S.E."/>
            <person name="Bellgard M.I."/>
        </authorList>
    </citation>
    <scope>NUCLEOTIDE SEQUENCE</scope>
    <source>
        <tissue evidence="1">Shoot tissue taken approximately 20 cm above the soil surface</tissue>
    </source>
</reference>
<name>A0A0A9ANU3_ARUDO</name>